<organism evidence="3 4">
    <name type="scientific">Populus deltoides</name>
    <name type="common">Eastern poplar</name>
    <name type="synonym">Eastern cottonwood</name>
    <dbReference type="NCBI Taxonomy" id="3696"/>
    <lineage>
        <taxon>Eukaryota</taxon>
        <taxon>Viridiplantae</taxon>
        <taxon>Streptophyta</taxon>
        <taxon>Embryophyta</taxon>
        <taxon>Tracheophyta</taxon>
        <taxon>Spermatophyta</taxon>
        <taxon>Magnoliopsida</taxon>
        <taxon>eudicotyledons</taxon>
        <taxon>Gunneridae</taxon>
        <taxon>Pentapetalae</taxon>
        <taxon>rosids</taxon>
        <taxon>fabids</taxon>
        <taxon>Malpighiales</taxon>
        <taxon>Salicaceae</taxon>
        <taxon>Saliceae</taxon>
        <taxon>Populus</taxon>
    </lineage>
</organism>
<dbReference type="GO" id="GO:0005971">
    <property type="term" value="C:ribonucleoside-diphosphate reductase complex"/>
    <property type="evidence" value="ECO:0007669"/>
    <property type="project" value="TreeGrafter"/>
</dbReference>
<name>A0A8T2YFI4_POPDE</name>
<dbReference type="Pfam" id="PF02867">
    <property type="entry name" value="Ribonuc_red_lgC"/>
    <property type="match status" value="1"/>
</dbReference>
<evidence type="ECO:0000256" key="1">
    <source>
        <dbReference type="ARBA" id="ARBA00010406"/>
    </source>
</evidence>
<comment type="caution">
    <text evidence="3">The sequence shown here is derived from an EMBL/GenBank/DDBJ whole genome shotgun (WGS) entry which is preliminary data.</text>
</comment>
<comment type="similarity">
    <text evidence="1">Belongs to the ribonucleoside diphosphate reductase large chain family.</text>
</comment>
<feature type="domain" description="Ribonucleotide reductase large subunit C-terminal" evidence="2">
    <location>
        <begin position="269"/>
        <end position="356"/>
    </location>
</feature>
<dbReference type="GO" id="GO:0005975">
    <property type="term" value="P:carbohydrate metabolic process"/>
    <property type="evidence" value="ECO:0007669"/>
    <property type="project" value="InterPro"/>
</dbReference>
<sequence>MPMKFSSSASTPFALTGSPVFSPGNSIFGSSSTSNTSSSLFGITTSSSASTLSPLFGTGSMEDDEAIDEGSQVGNSFIDIFVKGSGDLESAYKEQFKPNHFTFSSVLKAYANISDIWLGEQEHVMIHPYLTTLCLLVVLRLYPASLLQLFHSQQPPVRLLSLSKMSNDGDDEREEYGDQVDIVDPGGDDFEDPNEHAEEATDIFTCMMPFYSYDISHACGPEPAICCEFDFARMHGFNYELCPWGKHPRWFTHASHTLFKAGTPRPQLSSCFSVCLKNDSIEGIYDTMKEDAVISKSAGGIGVSVHNISATGNLIRGEKGTSNGVVPMLMVFNDTARYVDQGGGKRKGAFAVYLEP</sequence>
<dbReference type="GO" id="GO:0009263">
    <property type="term" value="P:deoxyribonucleotide biosynthetic process"/>
    <property type="evidence" value="ECO:0007669"/>
    <property type="project" value="TreeGrafter"/>
</dbReference>
<dbReference type="SUPFAM" id="SSF51998">
    <property type="entry name" value="PFL-like glycyl radical enzymes"/>
    <property type="match status" value="1"/>
</dbReference>
<dbReference type="EMBL" id="JACEGQ020000007">
    <property type="protein sequence ID" value="KAH8503925.1"/>
    <property type="molecule type" value="Genomic_DNA"/>
</dbReference>
<dbReference type="Gene3D" id="3.20.110.10">
    <property type="entry name" value="Glycoside hydrolase 38, N terminal domain"/>
    <property type="match status" value="1"/>
</dbReference>
<dbReference type="AlphaFoldDB" id="A0A8T2YFI4"/>
<accession>A0A8T2YFI4</accession>
<dbReference type="SUPFAM" id="SSF88713">
    <property type="entry name" value="Glycoside hydrolase/deacetylase"/>
    <property type="match status" value="1"/>
</dbReference>
<protein>
    <recommendedName>
        <fullName evidence="2">Ribonucleotide reductase large subunit C-terminal domain-containing protein</fullName>
    </recommendedName>
</protein>
<dbReference type="GO" id="GO:0005524">
    <property type="term" value="F:ATP binding"/>
    <property type="evidence" value="ECO:0007669"/>
    <property type="project" value="TreeGrafter"/>
</dbReference>
<dbReference type="PANTHER" id="PTHR11573:SF6">
    <property type="entry name" value="RIBONUCLEOSIDE-DIPHOSPHATE REDUCTASE LARGE SUBUNIT"/>
    <property type="match status" value="1"/>
</dbReference>
<evidence type="ECO:0000313" key="3">
    <source>
        <dbReference type="EMBL" id="KAH8503925.1"/>
    </source>
</evidence>
<dbReference type="InterPro" id="IPR011330">
    <property type="entry name" value="Glyco_hydro/deAcase_b/a-brl"/>
</dbReference>
<keyword evidence="4" id="KW-1185">Reference proteome</keyword>
<dbReference type="InterPro" id="IPR039718">
    <property type="entry name" value="Rrm1"/>
</dbReference>
<dbReference type="Proteomes" id="UP000807159">
    <property type="component" value="Chromosome 7"/>
</dbReference>
<dbReference type="GO" id="GO:0004748">
    <property type="term" value="F:ribonucleoside-diphosphate reductase activity, thioredoxin disulfide as acceptor"/>
    <property type="evidence" value="ECO:0007669"/>
    <property type="project" value="TreeGrafter"/>
</dbReference>
<dbReference type="PANTHER" id="PTHR11573">
    <property type="entry name" value="RIBONUCLEOSIDE-DIPHOSPHATE REDUCTASE LARGE CHAIN"/>
    <property type="match status" value="1"/>
</dbReference>
<dbReference type="InterPro" id="IPR000788">
    <property type="entry name" value="RNR_lg_C"/>
</dbReference>
<proteinExistence type="inferred from homology"/>
<evidence type="ECO:0000313" key="4">
    <source>
        <dbReference type="Proteomes" id="UP000807159"/>
    </source>
</evidence>
<dbReference type="InterPro" id="IPR027291">
    <property type="entry name" value="Glyco_hydro_38_N_sf"/>
</dbReference>
<dbReference type="Gene3D" id="3.20.70.20">
    <property type="match status" value="1"/>
</dbReference>
<evidence type="ECO:0000259" key="2">
    <source>
        <dbReference type="Pfam" id="PF02867"/>
    </source>
</evidence>
<gene>
    <name evidence="3" type="ORF">H0E87_014971</name>
</gene>
<reference evidence="3" key="1">
    <citation type="journal article" date="2021" name="J. Hered.">
        <title>Genome Assembly of Salicaceae Populus deltoides (Eastern Cottonwood) I-69 Based on Nanopore Sequencing and Hi-C Technologies.</title>
        <authorList>
            <person name="Bai S."/>
            <person name="Wu H."/>
            <person name="Zhang J."/>
            <person name="Pan Z."/>
            <person name="Zhao W."/>
            <person name="Li Z."/>
            <person name="Tong C."/>
        </authorList>
    </citation>
    <scope>NUCLEOTIDE SEQUENCE</scope>
    <source>
        <tissue evidence="3">Leaf</tissue>
    </source>
</reference>